<feature type="binding site" evidence="7">
    <location>
        <position position="306"/>
    </location>
    <ligand>
        <name>ATP</name>
        <dbReference type="ChEBI" id="CHEBI:30616"/>
    </ligand>
</feature>
<feature type="binding site" evidence="7">
    <location>
        <position position="83"/>
    </location>
    <ligand>
        <name>sn-glycerol 3-phosphate</name>
        <dbReference type="ChEBI" id="CHEBI:57597"/>
    </ligand>
</feature>
<feature type="binding site" evidence="7">
    <location>
        <position position="13"/>
    </location>
    <ligand>
        <name>ATP</name>
        <dbReference type="ChEBI" id="CHEBI:30616"/>
    </ligand>
</feature>
<dbReference type="EC" id="2.7.1.30" evidence="7"/>
<protein>
    <recommendedName>
        <fullName evidence="7">Glycerol kinase</fullName>
        <ecNumber evidence="7">2.7.1.30</ecNumber>
    </recommendedName>
    <alternativeName>
        <fullName evidence="7">ATP:glycerol 3-phosphotransferase</fullName>
    </alternativeName>
    <alternativeName>
        <fullName evidence="7">Glycerokinase</fullName>
        <shortName evidence="7">GK</shortName>
    </alternativeName>
</protein>
<keyword evidence="4 7" id="KW-0418">Kinase</keyword>
<comment type="pathway">
    <text evidence="7">Polyol metabolism; glycerol degradation via glycerol kinase pathway; sn-glycerol 3-phosphate from glycerol: step 1/1.</text>
</comment>
<evidence type="ECO:0000256" key="2">
    <source>
        <dbReference type="ARBA" id="ARBA00022679"/>
    </source>
</evidence>
<comment type="similarity">
    <text evidence="1 7">Belongs to the FGGY kinase family.</text>
</comment>
<gene>
    <name evidence="7 10" type="primary">glpK</name>
    <name evidence="10" type="ORF">ACFP85_02690</name>
</gene>
<sequence>MKPYLLSIDQGTTSSRAIIFDQQGNLIHSASQEFTQHYPQNGWVEHDPDDILQSVLNTIKQTLNESGITVAQISAIGICNQRETTLIWNKKTGKTIYNAIVWQDRRTAQYCHELSEQGHGELINAKTGLLIDAYFSATKIRWILDNVEGARHAAEQGELAFGTVDTFLLWHLTEGQSHFTDATNASRTLLYNIHTHSWDAELLALFDIPRSMLPEVKNSADDFGTCHLFGAPLCIGGIASDQQAALIGQGCFTEGMAKSTYGTGCFLMVNTGKLALTSHNKLLTTIAYQIDGEASYAIEGSIFIAGAAVQWMRDNLHLFRCATDTEDLLAKTNLNHGVYFVPALTGLGAPYWDPDARGAISGLTRASGINEIVSAGIQSVGYQTKDLLAAIEQDGISIHTMRIDGGMAANNWFMQFLADILAINIERPVTVETSALGAAYLAGLHKGLFDSTAHIQQLWQAEQQRQPQLDREVVSALYQGWQDAVRKVLVCQ</sequence>
<feature type="binding site" evidence="7">
    <location>
        <position position="134"/>
    </location>
    <ligand>
        <name>sn-glycerol 3-phosphate</name>
        <dbReference type="ChEBI" id="CHEBI:57597"/>
    </ligand>
</feature>
<dbReference type="PROSITE" id="PS00933">
    <property type="entry name" value="FGGY_KINASES_1"/>
    <property type="match status" value="1"/>
</dbReference>
<evidence type="ECO:0000313" key="11">
    <source>
        <dbReference type="Proteomes" id="UP001596364"/>
    </source>
</evidence>
<dbReference type="InterPro" id="IPR018484">
    <property type="entry name" value="FGGY_N"/>
</dbReference>
<evidence type="ECO:0000256" key="4">
    <source>
        <dbReference type="ARBA" id="ARBA00022777"/>
    </source>
</evidence>
<dbReference type="InterPro" id="IPR043129">
    <property type="entry name" value="ATPase_NBD"/>
</dbReference>
<dbReference type="PIRSF" id="PIRSF000538">
    <property type="entry name" value="GlpK"/>
    <property type="match status" value="1"/>
</dbReference>
<dbReference type="CDD" id="cd07786">
    <property type="entry name" value="FGGY_EcGK_like"/>
    <property type="match status" value="1"/>
</dbReference>
<evidence type="ECO:0000256" key="3">
    <source>
        <dbReference type="ARBA" id="ARBA00022741"/>
    </source>
</evidence>
<keyword evidence="5 7" id="KW-0319">Glycerol metabolism</keyword>
<dbReference type="PANTHER" id="PTHR10196">
    <property type="entry name" value="SUGAR KINASE"/>
    <property type="match status" value="1"/>
</dbReference>
<evidence type="ECO:0000259" key="8">
    <source>
        <dbReference type="Pfam" id="PF00370"/>
    </source>
</evidence>
<name>A0ABW1XIM2_9ALTE</name>
<feature type="binding site" evidence="7">
    <location>
        <position position="83"/>
    </location>
    <ligand>
        <name>glycerol</name>
        <dbReference type="ChEBI" id="CHEBI:17754"/>
    </ligand>
</feature>
<feature type="binding site" evidence="7">
    <location>
        <position position="12"/>
    </location>
    <ligand>
        <name>sn-glycerol 3-phosphate</name>
        <dbReference type="ChEBI" id="CHEBI:57597"/>
    </ligand>
</feature>
<feature type="binding site" evidence="7">
    <location>
        <position position="241"/>
    </location>
    <ligand>
        <name>glycerol</name>
        <dbReference type="ChEBI" id="CHEBI:17754"/>
    </ligand>
</feature>
<feature type="binding site" evidence="7">
    <location>
        <position position="134"/>
    </location>
    <ligand>
        <name>glycerol</name>
        <dbReference type="ChEBI" id="CHEBI:17754"/>
    </ligand>
</feature>
<dbReference type="InterPro" id="IPR005999">
    <property type="entry name" value="Glycerol_kin"/>
</dbReference>
<feature type="binding site" evidence="7">
    <location>
        <position position="12"/>
    </location>
    <ligand>
        <name>ADP</name>
        <dbReference type="ChEBI" id="CHEBI:456216"/>
    </ligand>
</feature>
<dbReference type="RefSeq" id="WP_377148381.1">
    <property type="nucleotide sequence ID" value="NZ_JBHSUS010000001.1"/>
</dbReference>
<dbReference type="Pfam" id="PF02782">
    <property type="entry name" value="FGGY_C"/>
    <property type="match status" value="1"/>
</dbReference>
<dbReference type="PANTHER" id="PTHR10196:SF78">
    <property type="entry name" value="GLYCEROL KINASE"/>
    <property type="match status" value="1"/>
</dbReference>
<feature type="binding site" evidence="7">
    <location>
        <position position="406"/>
    </location>
    <ligand>
        <name>ADP</name>
        <dbReference type="ChEBI" id="CHEBI:456216"/>
    </ligand>
</feature>
<evidence type="ECO:0000259" key="9">
    <source>
        <dbReference type="Pfam" id="PF02782"/>
    </source>
</evidence>
<feature type="binding site" evidence="7">
    <location>
        <position position="410"/>
    </location>
    <ligand>
        <name>ADP</name>
        <dbReference type="ChEBI" id="CHEBI:456216"/>
    </ligand>
</feature>
<dbReference type="GO" id="GO:0004370">
    <property type="term" value="F:glycerol kinase activity"/>
    <property type="evidence" value="ECO:0007669"/>
    <property type="project" value="UniProtKB-EC"/>
</dbReference>
<evidence type="ECO:0000313" key="10">
    <source>
        <dbReference type="EMBL" id="MFC6439060.1"/>
    </source>
</evidence>
<accession>A0ABW1XIM2</accession>
<feature type="binding site" evidence="7">
    <location>
        <position position="241"/>
    </location>
    <ligand>
        <name>sn-glycerol 3-phosphate</name>
        <dbReference type="ChEBI" id="CHEBI:57597"/>
    </ligand>
</feature>
<feature type="binding site" evidence="7">
    <location>
        <position position="306"/>
    </location>
    <ligand>
        <name>ADP</name>
        <dbReference type="ChEBI" id="CHEBI:456216"/>
    </ligand>
</feature>
<feature type="binding site" evidence="7">
    <location>
        <position position="310"/>
    </location>
    <ligand>
        <name>ATP</name>
        <dbReference type="ChEBI" id="CHEBI:30616"/>
    </ligand>
</feature>
<evidence type="ECO:0000256" key="1">
    <source>
        <dbReference type="ARBA" id="ARBA00009156"/>
    </source>
</evidence>
<feature type="binding site" evidence="7">
    <location>
        <position position="14"/>
    </location>
    <ligand>
        <name>ATP</name>
        <dbReference type="ChEBI" id="CHEBI:30616"/>
    </ligand>
</feature>
<dbReference type="InterPro" id="IPR018483">
    <property type="entry name" value="Carb_kinase_FGGY_CS"/>
</dbReference>
<proteinExistence type="inferred from homology"/>
<keyword evidence="6 7" id="KW-0067">ATP-binding</keyword>
<feature type="binding site" evidence="7">
    <location>
        <position position="82"/>
    </location>
    <ligand>
        <name>glycerol</name>
        <dbReference type="ChEBI" id="CHEBI:17754"/>
    </ligand>
</feature>
<dbReference type="InterPro" id="IPR000577">
    <property type="entry name" value="Carb_kinase_FGGY"/>
</dbReference>
<evidence type="ECO:0000256" key="5">
    <source>
        <dbReference type="ARBA" id="ARBA00022798"/>
    </source>
</evidence>
<feature type="binding site" evidence="7">
    <location>
        <position position="82"/>
    </location>
    <ligand>
        <name>sn-glycerol 3-phosphate</name>
        <dbReference type="ChEBI" id="CHEBI:57597"/>
    </ligand>
</feature>
<keyword evidence="3 7" id="KW-0547">Nucleotide-binding</keyword>
<dbReference type="Gene3D" id="3.30.420.40">
    <property type="match status" value="2"/>
</dbReference>
<dbReference type="EMBL" id="JBHSUS010000001">
    <property type="protein sequence ID" value="MFC6439060.1"/>
    <property type="molecule type" value="Genomic_DNA"/>
</dbReference>
<feature type="binding site" evidence="7">
    <location>
        <position position="263"/>
    </location>
    <ligand>
        <name>ADP</name>
        <dbReference type="ChEBI" id="CHEBI:456216"/>
    </ligand>
</feature>
<feature type="domain" description="Carbohydrate kinase FGGY N-terminal" evidence="8">
    <location>
        <begin position="4"/>
        <end position="248"/>
    </location>
</feature>
<comment type="activity regulation">
    <text evidence="7">Inhibited by fructose 1,6-bisphosphate (FBP).</text>
</comment>
<evidence type="ECO:0000256" key="6">
    <source>
        <dbReference type="ARBA" id="ARBA00022840"/>
    </source>
</evidence>
<dbReference type="HAMAP" id="MF_00186">
    <property type="entry name" value="Glycerol_kin"/>
    <property type="match status" value="1"/>
</dbReference>
<keyword evidence="2 7" id="KW-0808">Transferase</keyword>
<feature type="binding site" evidence="7">
    <location>
        <position position="263"/>
    </location>
    <ligand>
        <name>ATP</name>
        <dbReference type="ChEBI" id="CHEBI:30616"/>
    </ligand>
</feature>
<dbReference type="NCBIfam" id="NF000756">
    <property type="entry name" value="PRK00047.1"/>
    <property type="match status" value="1"/>
</dbReference>
<feature type="domain" description="Carbohydrate kinase FGGY C-terminal" evidence="9">
    <location>
        <begin position="258"/>
        <end position="443"/>
    </location>
</feature>
<feature type="binding site" evidence="7">
    <location>
        <position position="406"/>
    </location>
    <ligand>
        <name>ATP</name>
        <dbReference type="ChEBI" id="CHEBI:30616"/>
    </ligand>
</feature>
<dbReference type="Pfam" id="PF00370">
    <property type="entry name" value="FGGY_N"/>
    <property type="match status" value="1"/>
</dbReference>
<feature type="binding site" evidence="7">
    <location>
        <position position="242"/>
    </location>
    <ligand>
        <name>glycerol</name>
        <dbReference type="ChEBI" id="CHEBI:17754"/>
    </ligand>
</feature>
<feature type="binding site" evidence="7">
    <location>
        <position position="12"/>
    </location>
    <ligand>
        <name>ATP</name>
        <dbReference type="ChEBI" id="CHEBI:30616"/>
    </ligand>
</feature>
<comment type="catalytic activity">
    <reaction evidence="7">
        <text>glycerol + ATP = sn-glycerol 3-phosphate + ADP + H(+)</text>
        <dbReference type="Rhea" id="RHEA:21644"/>
        <dbReference type="ChEBI" id="CHEBI:15378"/>
        <dbReference type="ChEBI" id="CHEBI:17754"/>
        <dbReference type="ChEBI" id="CHEBI:30616"/>
        <dbReference type="ChEBI" id="CHEBI:57597"/>
        <dbReference type="ChEBI" id="CHEBI:456216"/>
        <dbReference type="EC" id="2.7.1.30"/>
    </reaction>
</comment>
<organism evidence="10 11">
    <name type="scientific">Pseudobowmanella zhangzhouensis</name>
    <dbReference type="NCBI Taxonomy" id="1537679"/>
    <lineage>
        <taxon>Bacteria</taxon>
        <taxon>Pseudomonadati</taxon>
        <taxon>Pseudomonadota</taxon>
        <taxon>Gammaproteobacteria</taxon>
        <taxon>Alteromonadales</taxon>
        <taxon>Alteromonadaceae</taxon>
    </lineage>
</organism>
<dbReference type="Proteomes" id="UP001596364">
    <property type="component" value="Unassembled WGS sequence"/>
</dbReference>
<evidence type="ECO:0000256" key="7">
    <source>
        <dbReference type="HAMAP-Rule" id="MF_00186"/>
    </source>
</evidence>
<comment type="function">
    <text evidence="7">Key enzyme in the regulation of glycerol uptake and metabolism. Catalyzes the phosphorylation of glycerol to yield sn-glycerol 3-phosphate.</text>
</comment>
<feature type="binding site" evidence="7">
    <location>
        <position position="16"/>
    </location>
    <ligand>
        <name>ADP</name>
        <dbReference type="ChEBI" id="CHEBI:456216"/>
    </ligand>
</feature>
<reference evidence="11" key="1">
    <citation type="journal article" date="2019" name="Int. J. Syst. Evol. Microbiol.">
        <title>The Global Catalogue of Microorganisms (GCM) 10K type strain sequencing project: providing services to taxonomists for standard genome sequencing and annotation.</title>
        <authorList>
            <consortium name="The Broad Institute Genomics Platform"/>
            <consortium name="The Broad Institute Genome Sequencing Center for Infectious Disease"/>
            <person name="Wu L."/>
            <person name="Ma J."/>
        </authorList>
    </citation>
    <scope>NUCLEOTIDE SEQUENCE [LARGE SCALE GENOMIC DNA]</scope>
    <source>
        <strain evidence="11">CGMCC 1.16031</strain>
    </source>
</reference>
<dbReference type="SUPFAM" id="SSF53067">
    <property type="entry name" value="Actin-like ATPase domain"/>
    <property type="match status" value="2"/>
</dbReference>
<comment type="caution">
    <text evidence="10">The sequence shown here is derived from an EMBL/GenBank/DDBJ whole genome shotgun (WGS) entry which is preliminary data.</text>
</comment>
<dbReference type="InterPro" id="IPR018485">
    <property type="entry name" value="FGGY_C"/>
</dbReference>
<dbReference type="NCBIfam" id="TIGR01311">
    <property type="entry name" value="glycerol_kin"/>
    <property type="match status" value="1"/>
</dbReference>
<keyword evidence="11" id="KW-1185">Reference proteome</keyword>